<feature type="domain" description="Peptidase S8/S53" evidence="7">
    <location>
        <begin position="74"/>
        <end position="344"/>
    </location>
</feature>
<dbReference type="RefSeq" id="WP_132324412.1">
    <property type="nucleotide sequence ID" value="NZ_FWZT01000027.1"/>
</dbReference>
<dbReference type="SUPFAM" id="SSF52743">
    <property type="entry name" value="Subtilisin-like"/>
    <property type="match status" value="1"/>
</dbReference>
<evidence type="ECO:0000256" key="5">
    <source>
        <dbReference type="PROSITE-ProRule" id="PRU01240"/>
    </source>
</evidence>
<dbReference type="AlphaFoldDB" id="A0A1Y6CL23"/>
<dbReference type="EMBL" id="FWZT01000027">
    <property type="protein sequence ID" value="SMF72806.1"/>
    <property type="molecule type" value="Genomic_DNA"/>
</dbReference>
<dbReference type="Pfam" id="PF00082">
    <property type="entry name" value="Peptidase_S8"/>
    <property type="match status" value="1"/>
</dbReference>
<keyword evidence="3" id="KW-0378">Hydrolase</keyword>
<dbReference type="GO" id="GO:0006508">
    <property type="term" value="P:proteolysis"/>
    <property type="evidence" value="ECO:0007669"/>
    <property type="project" value="UniProtKB-KW"/>
</dbReference>
<dbReference type="CDD" id="cd00306">
    <property type="entry name" value="Peptidases_S8_S53"/>
    <property type="match status" value="1"/>
</dbReference>
<evidence type="ECO:0000256" key="2">
    <source>
        <dbReference type="ARBA" id="ARBA00022670"/>
    </source>
</evidence>
<dbReference type="OrthoDB" id="9790784at2"/>
<dbReference type="PROSITE" id="PS00138">
    <property type="entry name" value="SUBTILASE_SER"/>
    <property type="match status" value="1"/>
</dbReference>
<keyword evidence="6" id="KW-0472">Membrane</keyword>
<keyword evidence="6" id="KW-0812">Transmembrane</keyword>
<dbReference type="PROSITE" id="PS51257">
    <property type="entry name" value="PROKAR_LIPOPROTEIN"/>
    <property type="match status" value="1"/>
</dbReference>
<keyword evidence="4" id="KW-0720">Serine protease</keyword>
<dbReference type="PROSITE" id="PS51892">
    <property type="entry name" value="SUBTILASE"/>
    <property type="match status" value="1"/>
</dbReference>
<keyword evidence="2" id="KW-0645">Protease</keyword>
<accession>A0A1Y6CL23</accession>
<comment type="caution">
    <text evidence="5">Lacks conserved residue(s) required for the propagation of feature annotation.</text>
</comment>
<evidence type="ECO:0000256" key="4">
    <source>
        <dbReference type="ARBA" id="ARBA00022825"/>
    </source>
</evidence>
<dbReference type="Gene3D" id="3.40.50.200">
    <property type="entry name" value="Peptidase S8/S53 domain"/>
    <property type="match status" value="1"/>
</dbReference>
<evidence type="ECO:0000256" key="1">
    <source>
        <dbReference type="ARBA" id="ARBA00011073"/>
    </source>
</evidence>
<gene>
    <name evidence="8" type="ORF">SAMN06296036_12734</name>
</gene>
<evidence type="ECO:0000259" key="7">
    <source>
        <dbReference type="Pfam" id="PF00082"/>
    </source>
</evidence>
<evidence type="ECO:0000313" key="8">
    <source>
        <dbReference type="EMBL" id="SMF72806.1"/>
    </source>
</evidence>
<dbReference type="GO" id="GO:0004252">
    <property type="term" value="F:serine-type endopeptidase activity"/>
    <property type="evidence" value="ECO:0007669"/>
    <property type="project" value="InterPro"/>
</dbReference>
<name>A0A1Y6CL23_9BACT</name>
<feature type="transmembrane region" description="Helical" evidence="6">
    <location>
        <begin position="399"/>
        <end position="421"/>
    </location>
</feature>
<sequence>MKLTSLLVGIGLFLSSCGSTDSAPELSYETNKQADIQQIKRDYQNFDLVASDQDTVFRSIDLYNAIENLQEIKSNPIIAVIDARFDINQRGIRERIWQAPPGIDTRCSGSTNGCNTSMYELNDSQYGNDNFELGSGFCSFSDSACYHGTAVAGLAVGYETGLEVLGVCPVCELLPLRVADDNGDIKDEAIIGALRYISNLKQQGVPVRVINSSFGKFIDSEKVALSIKELPGIRDTLIVAAAGNENTSRRSYPAGFENVISVASVDLFTNRKSVFSNYGSWVDIAAPSGVSNQWLDGISDSFRLDGTSFSAPLVSGVAGLVLSQEPELKAKDLRARLLATADAQALYGQGKNPAYLVSTDGQQVPMLGTGVVNANNAVTGTITATPQAEKQIKAMCGAIGIHSSSYLGLLLLVLGPFVITLRKGDSDAA</sequence>
<reference evidence="9" key="1">
    <citation type="submission" date="2017-04" db="EMBL/GenBank/DDBJ databases">
        <authorList>
            <person name="Varghese N."/>
            <person name="Submissions S."/>
        </authorList>
    </citation>
    <scope>NUCLEOTIDE SEQUENCE [LARGE SCALE GENOMIC DNA]</scope>
    <source>
        <strain evidence="9">RKEM611</strain>
    </source>
</reference>
<dbReference type="Proteomes" id="UP000192907">
    <property type="component" value="Unassembled WGS sequence"/>
</dbReference>
<evidence type="ECO:0000313" key="9">
    <source>
        <dbReference type="Proteomes" id="UP000192907"/>
    </source>
</evidence>
<keyword evidence="6" id="KW-1133">Transmembrane helix</keyword>
<protein>
    <submittedName>
        <fullName evidence="8">Subtilase family protein</fullName>
    </submittedName>
</protein>
<dbReference type="InterPro" id="IPR000209">
    <property type="entry name" value="Peptidase_S8/S53_dom"/>
</dbReference>
<keyword evidence="9" id="KW-1185">Reference proteome</keyword>
<dbReference type="STRING" id="1513793.SAMN06296036_12734"/>
<evidence type="ECO:0000256" key="6">
    <source>
        <dbReference type="SAM" id="Phobius"/>
    </source>
</evidence>
<evidence type="ECO:0000256" key="3">
    <source>
        <dbReference type="ARBA" id="ARBA00022801"/>
    </source>
</evidence>
<dbReference type="PANTHER" id="PTHR43806:SF11">
    <property type="entry name" value="CEREVISIN-RELATED"/>
    <property type="match status" value="1"/>
</dbReference>
<comment type="similarity">
    <text evidence="1 5">Belongs to the peptidase S8 family.</text>
</comment>
<dbReference type="PANTHER" id="PTHR43806">
    <property type="entry name" value="PEPTIDASE S8"/>
    <property type="match status" value="1"/>
</dbReference>
<dbReference type="InterPro" id="IPR036852">
    <property type="entry name" value="Peptidase_S8/S53_dom_sf"/>
</dbReference>
<proteinExistence type="inferred from homology"/>
<organism evidence="8 9">
    <name type="scientific">Pseudobacteriovorax antillogorgiicola</name>
    <dbReference type="NCBI Taxonomy" id="1513793"/>
    <lineage>
        <taxon>Bacteria</taxon>
        <taxon>Pseudomonadati</taxon>
        <taxon>Bdellovibrionota</taxon>
        <taxon>Oligoflexia</taxon>
        <taxon>Oligoflexales</taxon>
        <taxon>Pseudobacteriovoracaceae</taxon>
        <taxon>Pseudobacteriovorax</taxon>
    </lineage>
</organism>
<dbReference type="InterPro" id="IPR023828">
    <property type="entry name" value="Peptidase_S8_Ser-AS"/>
</dbReference>
<dbReference type="InterPro" id="IPR050131">
    <property type="entry name" value="Peptidase_S8_subtilisin-like"/>
</dbReference>